<evidence type="ECO:0000313" key="1">
    <source>
        <dbReference type="EMBL" id="KAF2265431.1"/>
    </source>
</evidence>
<protein>
    <submittedName>
        <fullName evidence="1">Uncharacterized protein</fullName>
    </submittedName>
</protein>
<gene>
    <name evidence="1" type="ORF">CC78DRAFT_201323</name>
</gene>
<accession>A0A9P4KC07</accession>
<proteinExistence type="predicted"/>
<keyword evidence="2" id="KW-1185">Reference proteome</keyword>
<dbReference type="AlphaFoldDB" id="A0A9P4KC07"/>
<reference evidence="2" key="1">
    <citation type="journal article" date="2020" name="Stud. Mycol.">
        <title>101 Dothideomycetes genomes: A test case for predicting lifestyles and emergence of pathogens.</title>
        <authorList>
            <person name="Haridas S."/>
            <person name="Albert R."/>
            <person name="Binder M."/>
            <person name="Bloem J."/>
            <person name="LaButti K."/>
            <person name="Salamov A."/>
            <person name="Andreopoulos B."/>
            <person name="Baker S."/>
            <person name="Barry K."/>
            <person name="Bills G."/>
            <person name="Bluhm B."/>
            <person name="Cannon C."/>
            <person name="Castanera R."/>
            <person name="Culley D."/>
            <person name="Daum C."/>
            <person name="Ezra D."/>
            <person name="Gonzalez J."/>
            <person name="Henrissat B."/>
            <person name="Kuo A."/>
            <person name="Liang C."/>
            <person name="Lipzen A."/>
            <person name="Lutzoni F."/>
            <person name="Magnuson J."/>
            <person name="Mondo S."/>
            <person name="Nolan M."/>
            <person name="Ohm R."/>
            <person name="Pangilinan J."/>
            <person name="Park H.-J."/>
            <person name="Ramirez L."/>
            <person name="Alfaro M."/>
            <person name="Sun H."/>
            <person name="Tritt A."/>
            <person name="Yoshinaga Y."/>
            <person name="Zwiers L.-H."/>
            <person name="Turgeon B."/>
            <person name="Goodwin S."/>
            <person name="Spatafora J."/>
            <person name="Crous P."/>
            <person name="Grigoriev I."/>
        </authorList>
    </citation>
    <scope>NUCLEOTIDE SEQUENCE [LARGE SCALE GENOMIC DNA]</scope>
    <source>
        <strain evidence="2">CBS 304.66</strain>
    </source>
</reference>
<evidence type="ECO:0000313" key="2">
    <source>
        <dbReference type="Proteomes" id="UP000800093"/>
    </source>
</evidence>
<name>A0A9P4KC07_9PLEO</name>
<dbReference type="Pfam" id="PF17254">
    <property type="entry name" value="DUF5321"/>
    <property type="match status" value="1"/>
</dbReference>
<comment type="caution">
    <text evidence="1">The sequence shown here is derived from an EMBL/GenBank/DDBJ whole genome shotgun (WGS) entry which is preliminary data.</text>
</comment>
<sequence length="172" mass="19242">MDSSVLFRQLLRTPSPYRTFVQASIRPQTRTFALLASGAPPRFLSTNSLPRIVQPSFWASLIPKPFRSSPTTPPSPSLAAPKSQEWNPATPYIILGLLVGSQAIQILWLKRDHAHFMWRAEAKIGALREVVERVQRGEDVDVEAVLGKEGNEEEWKEGMCKLHGLSMEGYCA</sequence>
<dbReference type="Proteomes" id="UP000800093">
    <property type="component" value="Unassembled WGS sequence"/>
</dbReference>
<organism evidence="1 2">
    <name type="scientific">Lojkania enalia</name>
    <dbReference type="NCBI Taxonomy" id="147567"/>
    <lineage>
        <taxon>Eukaryota</taxon>
        <taxon>Fungi</taxon>
        <taxon>Dikarya</taxon>
        <taxon>Ascomycota</taxon>
        <taxon>Pezizomycotina</taxon>
        <taxon>Dothideomycetes</taxon>
        <taxon>Pleosporomycetidae</taxon>
        <taxon>Pleosporales</taxon>
        <taxon>Pleosporales incertae sedis</taxon>
        <taxon>Lojkania</taxon>
    </lineage>
</organism>
<dbReference type="OrthoDB" id="2253354at2759"/>
<dbReference type="EMBL" id="ML986607">
    <property type="protein sequence ID" value="KAF2265431.1"/>
    <property type="molecule type" value="Genomic_DNA"/>
</dbReference>
<dbReference type="InterPro" id="IPR035213">
    <property type="entry name" value="DUF5321"/>
</dbReference>